<dbReference type="Gene3D" id="3.40.50.150">
    <property type="entry name" value="Vaccinia Virus protein VP39"/>
    <property type="match status" value="1"/>
</dbReference>
<dbReference type="GO" id="GO:0032259">
    <property type="term" value="P:methylation"/>
    <property type="evidence" value="ECO:0007669"/>
    <property type="project" value="UniProtKB-KW"/>
</dbReference>
<dbReference type="EMBL" id="CP163445">
    <property type="protein sequence ID" value="XDQ83374.1"/>
    <property type="molecule type" value="Genomic_DNA"/>
</dbReference>
<dbReference type="InterPro" id="IPR029063">
    <property type="entry name" value="SAM-dependent_MTases_sf"/>
</dbReference>
<organism evidence="5">
    <name type="scientific">Streptomyces sp. Y1</name>
    <dbReference type="NCBI Taxonomy" id="3238634"/>
    <lineage>
        <taxon>Bacteria</taxon>
        <taxon>Bacillati</taxon>
        <taxon>Actinomycetota</taxon>
        <taxon>Actinomycetes</taxon>
        <taxon>Kitasatosporales</taxon>
        <taxon>Streptomycetaceae</taxon>
        <taxon>Streptomyces</taxon>
    </lineage>
</organism>
<dbReference type="PANTHER" id="PTHR43464">
    <property type="entry name" value="METHYLTRANSFERASE"/>
    <property type="match status" value="1"/>
</dbReference>
<keyword evidence="3" id="KW-0949">S-adenosyl-L-methionine</keyword>
<dbReference type="Pfam" id="PF13649">
    <property type="entry name" value="Methyltransf_25"/>
    <property type="match status" value="1"/>
</dbReference>
<dbReference type="InterPro" id="IPR041698">
    <property type="entry name" value="Methyltransf_25"/>
</dbReference>
<reference evidence="5" key="1">
    <citation type="submission" date="2024-07" db="EMBL/GenBank/DDBJ databases">
        <authorList>
            <person name="Yu S.T."/>
        </authorList>
    </citation>
    <scope>NUCLEOTIDE SEQUENCE</scope>
    <source>
        <strain evidence="5">Y1</strain>
    </source>
</reference>
<dbReference type="RefSeq" id="WP_369185511.1">
    <property type="nucleotide sequence ID" value="NZ_CP163445.1"/>
</dbReference>
<dbReference type="CDD" id="cd02440">
    <property type="entry name" value="AdoMet_MTases"/>
    <property type="match status" value="1"/>
</dbReference>
<dbReference type="EC" id="2.1.1.-" evidence="5"/>
<name>A0AB39TWC2_9ACTN</name>
<gene>
    <name evidence="5" type="ORF">AB2U05_35135</name>
</gene>
<accession>A0AB39TWC2</accession>
<evidence type="ECO:0000256" key="2">
    <source>
        <dbReference type="ARBA" id="ARBA00022679"/>
    </source>
</evidence>
<protein>
    <submittedName>
        <fullName evidence="5">Class I SAM-dependent methyltransferase</fullName>
        <ecNumber evidence="5">2.1.1.-</ecNumber>
    </submittedName>
</protein>
<dbReference type="AlphaFoldDB" id="A0AB39TWC2"/>
<evidence type="ECO:0000256" key="3">
    <source>
        <dbReference type="ARBA" id="ARBA00022691"/>
    </source>
</evidence>
<dbReference type="SUPFAM" id="SSF53335">
    <property type="entry name" value="S-adenosyl-L-methionine-dependent methyltransferases"/>
    <property type="match status" value="1"/>
</dbReference>
<keyword evidence="1 5" id="KW-0489">Methyltransferase</keyword>
<sequence length="273" mass="28513">MTDARTPTPAPAGPSTWAAGDYPAMAHRLAPVAEQVVRLAGVTAGAGVLDVGTGTGNAALAAARRGALVTGADPTPELLALASERAAAEGLPVVWQEVDAERITGRYDRVLSVFGAMYAPHARSAADAMIRCCAPGGRVVSAAWTPGGFMAATNHVFGRFLPPPPPGGQPPTRWGDPEFLRTLFPGEPTCTVERIAFAFGSPAEAAGFWIRAAGHVQVERARLVATGRWDALHEELATVFAEWNRQPRDGAGDGDGTGVRVEAEYLVAVVHPH</sequence>
<proteinExistence type="predicted"/>
<evidence type="ECO:0000259" key="4">
    <source>
        <dbReference type="Pfam" id="PF13649"/>
    </source>
</evidence>
<keyword evidence="2 5" id="KW-0808">Transferase</keyword>
<dbReference type="PANTHER" id="PTHR43464:SF19">
    <property type="entry name" value="UBIQUINONE BIOSYNTHESIS O-METHYLTRANSFERASE, MITOCHONDRIAL"/>
    <property type="match status" value="1"/>
</dbReference>
<feature type="domain" description="Methyltransferase" evidence="4">
    <location>
        <begin position="48"/>
        <end position="137"/>
    </location>
</feature>
<evidence type="ECO:0000313" key="5">
    <source>
        <dbReference type="EMBL" id="XDQ83374.1"/>
    </source>
</evidence>
<dbReference type="GO" id="GO:0008168">
    <property type="term" value="F:methyltransferase activity"/>
    <property type="evidence" value="ECO:0007669"/>
    <property type="project" value="UniProtKB-KW"/>
</dbReference>
<evidence type="ECO:0000256" key="1">
    <source>
        <dbReference type="ARBA" id="ARBA00022603"/>
    </source>
</evidence>